<comment type="caution">
    <text evidence="1">The sequence shown here is derived from an EMBL/GenBank/DDBJ whole genome shotgun (WGS) entry which is preliminary data.</text>
</comment>
<dbReference type="EMBL" id="JAGVWD010000044">
    <property type="protein sequence ID" value="MBS3057586.1"/>
    <property type="molecule type" value="Genomic_DNA"/>
</dbReference>
<sequence length="46" mass="5299">MAKKFKRLGQMDKLLKDSTLSEEDAEAIGHKIKAEIRKRFSKSFST</sequence>
<organism evidence="1 2">
    <name type="scientific">Candidatus Iainarchaeum sp</name>
    <dbReference type="NCBI Taxonomy" id="3101447"/>
    <lineage>
        <taxon>Archaea</taxon>
        <taxon>Candidatus Iainarchaeota</taxon>
        <taxon>Candidatus Iainarchaeia</taxon>
        <taxon>Candidatus Iainarchaeales</taxon>
        <taxon>Candidatus Iainarchaeaceae</taxon>
        <taxon>Candidatus Iainarchaeum</taxon>
    </lineage>
</organism>
<name>A0A8T4L3G2_9ARCH</name>
<dbReference type="Proteomes" id="UP000677687">
    <property type="component" value="Unassembled WGS sequence"/>
</dbReference>
<dbReference type="AlphaFoldDB" id="A0A8T4L3G2"/>
<evidence type="ECO:0000313" key="2">
    <source>
        <dbReference type="Proteomes" id="UP000677687"/>
    </source>
</evidence>
<accession>A0A8T4L3G2</accession>
<reference evidence="1" key="2">
    <citation type="submission" date="2021-05" db="EMBL/GenBank/DDBJ databases">
        <title>Protein family content uncovers lineage relationships and bacterial pathway maintenance mechanisms in DPANN archaea.</title>
        <authorList>
            <person name="Castelle C.J."/>
            <person name="Meheust R."/>
            <person name="Jaffe A.L."/>
            <person name="Seitz K."/>
            <person name="Gong X."/>
            <person name="Baker B.J."/>
            <person name="Banfield J.F."/>
        </authorList>
    </citation>
    <scope>NUCLEOTIDE SEQUENCE</scope>
    <source>
        <strain evidence="1">RIFCSPHIGHO2_01_FULL_AR10_44_11</strain>
    </source>
</reference>
<reference evidence="1" key="1">
    <citation type="submission" date="2021-03" db="EMBL/GenBank/DDBJ databases">
        <authorList>
            <person name="Jaffe A."/>
        </authorList>
    </citation>
    <scope>NUCLEOTIDE SEQUENCE</scope>
    <source>
        <strain evidence="1">RIFCSPHIGHO2_01_FULL_AR10_44_11</strain>
    </source>
</reference>
<protein>
    <submittedName>
        <fullName evidence="1">Uncharacterized protein</fullName>
    </submittedName>
</protein>
<evidence type="ECO:0000313" key="1">
    <source>
        <dbReference type="EMBL" id="MBS3057586.1"/>
    </source>
</evidence>
<proteinExistence type="predicted"/>
<gene>
    <name evidence="1" type="ORF">J4415_03060</name>
</gene>